<dbReference type="InterPro" id="IPR007814">
    <property type="entry name" value="PaaA_PaaC"/>
</dbReference>
<dbReference type="PANTHER" id="PTHR30458:SF2">
    <property type="entry name" value="1,2-PHENYLACETYL-COA EPOXIDASE, SUBUNIT A"/>
    <property type="match status" value="1"/>
</dbReference>
<gene>
    <name evidence="1" type="ORF">QFZ46_001212</name>
</gene>
<evidence type="ECO:0000313" key="1">
    <source>
        <dbReference type="EMBL" id="MDQ0643052.1"/>
    </source>
</evidence>
<name>A0ABU0P6T8_9MICO</name>
<dbReference type="GO" id="GO:0097266">
    <property type="term" value="F:phenylacetyl-CoA 1,2-epoxidase activity"/>
    <property type="evidence" value="ECO:0007669"/>
    <property type="project" value="UniProtKB-EC"/>
</dbReference>
<organism evidence="1 2">
    <name type="scientific">Microbacterium murale</name>
    <dbReference type="NCBI Taxonomy" id="1081040"/>
    <lineage>
        <taxon>Bacteria</taxon>
        <taxon>Bacillati</taxon>
        <taxon>Actinomycetota</taxon>
        <taxon>Actinomycetes</taxon>
        <taxon>Micrococcales</taxon>
        <taxon>Microbacteriaceae</taxon>
        <taxon>Microbacterium</taxon>
    </lineage>
</organism>
<dbReference type="Pfam" id="PF05138">
    <property type="entry name" value="PaaA_PaaC"/>
    <property type="match status" value="1"/>
</dbReference>
<dbReference type="InterPro" id="IPR012347">
    <property type="entry name" value="Ferritin-like"/>
</dbReference>
<dbReference type="EC" id="1.14.13.149" evidence="1"/>
<dbReference type="EMBL" id="JAUSXK010000001">
    <property type="protein sequence ID" value="MDQ0643052.1"/>
    <property type="molecule type" value="Genomic_DNA"/>
</dbReference>
<comment type="caution">
    <text evidence="1">The sequence shown here is derived from an EMBL/GenBank/DDBJ whole genome shotgun (WGS) entry which is preliminary data.</text>
</comment>
<dbReference type="RefSeq" id="WP_307359438.1">
    <property type="nucleotide sequence ID" value="NZ_JAUSXK010000001.1"/>
</dbReference>
<dbReference type="SUPFAM" id="SSF47240">
    <property type="entry name" value="Ferritin-like"/>
    <property type="match status" value="1"/>
</dbReference>
<evidence type="ECO:0000313" key="2">
    <source>
        <dbReference type="Proteomes" id="UP001239085"/>
    </source>
</evidence>
<keyword evidence="2" id="KW-1185">Reference proteome</keyword>
<sequence length="322" mass="36327">MATLDVAAEPSAEQRRFDEIIAADSRIEPRDWMPDAYRRALIRQIGQHAHSEIIGMQPEGNWITRAPSLKRKAILMAKVQDEAGHGLYLYSAAQTLGITRDEMTMQLIEGKAKYSSIFNYPTPTWADMGAIGWLVDGAAICNQVPLCRASYGPYGRAMIRICKEESFHQRQGFEILLALMQGSDAQREMAQDAVNRWYWPSLMMFGPPDGDSPNSAQSMAWNIKRFSNDELRQRFIGMLVPQAEALGIALPDPELHFDEKTQQYVGGEIDWTEFFEVLGGNGPMNVERLRARREAHEDGAWVREAAAEYARKKATRNSKEAA</sequence>
<dbReference type="InterPro" id="IPR052703">
    <property type="entry name" value="Aromatic_CoA_ox/epox"/>
</dbReference>
<dbReference type="Gene3D" id="1.20.1260.10">
    <property type="match status" value="1"/>
</dbReference>
<dbReference type="InterPro" id="IPR009078">
    <property type="entry name" value="Ferritin-like_SF"/>
</dbReference>
<keyword evidence="1" id="KW-0560">Oxidoreductase</keyword>
<proteinExistence type="predicted"/>
<accession>A0ABU0P6T8</accession>
<dbReference type="PANTHER" id="PTHR30458">
    <property type="entry name" value="PHENYLACETIC ACID DEGRADATION PROTEIN PAA"/>
    <property type="match status" value="1"/>
</dbReference>
<dbReference type="InterPro" id="IPR011881">
    <property type="entry name" value="PaaA"/>
</dbReference>
<dbReference type="NCBIfam" id="TIGR02156">
    <property type="entry name" value="PA_CoA_Oxy1"/>
    <property type="match status" value="1"/>
</dbReference>
<reference evidence="1 2" key="1">
    <citation type="submission" date="2023-07" db="EMBL/GenBank/DDBJ databases">
        <title>Comparative genomics of wheat-associated soil bacteria to identify genetic determinants of phenazine resistance.</title>
        <authorList>
            <person name="Mouncey N."/>
        </authorList>
    </citation>
    <scope>NUCLEOTIDE SEQUENCE [LARGE SCALE GENOMIC DNA]</scope>
    <source>
        <strain evidence="1 2">W2I7</strain>
    </source>
</reference>
<dbReference type="Proteomes" id="UP001239085">
    <property type="component" value="Unassembled WGS sequence"/>
</dbReference>
<protein>
    <submittedName>
        <fullName evidence="1">Ring-1,2-phenylacetyl-CoA epoxidase subunit PaaA</fullName>
        <ecNumber evidence="1">1.14.13.149</ecNumber>
    </submittedName>
</protein>